<organism evidence="3 4">
    <name type="scientific">Posidoniimonas corsicana</name>
    <dbReference type="NCBI Taxonomy" id="1938618"/>
    <lineage>
        <taxon>Bacteria</taxon>
        <taxon>Pseudomonadati</taxon>
        <taxon>Planctomycetota</taxon>
        <taxon>Planctomycetia</taxon>
        <taxon>Pirellulales</taxon>
        <taxon>Lacipirellulaceae</taxon>
        <taxon>Posidoniimonas</taxon>
    </lineage>
</organism>
<reference evidence="3 4" key="1">
    <citation type="submission" date="2019-02" db="EMBL/GenBank/DDBJ databases">
        <title>Deep-cultivation of Planctomycetes and their phenomic and genomic characterization uncovers novel biology.</title>
        <authorList>
            <person name="Wiegand S."/>
            <person name="Jogler M."/>
            <person name="Boedeker C."/>
            <person name="Pinto D."/>
            <person name="Vollmers J."/>
            <person name="Rivas-Marin E."/>
            <person name="Kohn T."/>
            <person name="Peeters S.H."/>
            <person name="Heuer A."/>
            <person name="Rast P."/>
            <person name="Oberbeckmann S."/>
            <person name="Bunk B."/>
            <person name="Jeske O."/>
            <person name="Meyerdierks A."/>
            <person name="Storesund J.E."/>
            <person name="Kallscheuer N."/>
            <person name="Luecker S."/>
            <person name="Lage O.M."/>
            <person name="Pohl T."/>
            <person name="Merkel B.J."/>
            <person name="Hornburger P."/>
            <person name="Mueller R.-W."/>
            <person name="Bruemmer F."/>
            <person name="Labrenz M."/>
            <person name="Spormann A.M."/>
            <person name="Op Den Camp H."/>
            <person name="Overmann J."/>
            <person name="Amann R."/>
            <person name="Jetten M.S.M."/>
            <person name="Mascher T."/>
            <person name="Medema M.H."/>
            <person name="Devos D.P."/>
            <person name="Kaster A.-K."/>
            <person name="Ovreas L."/>
            <person name="Rohde M."/>
            <person name="Galperin M.Y."/>
            <person name="Jogler C."/>
        </authorList>
    </citation>
    <scope>NUCLEOTIDE SEQUENCE [LARGE SCALE GENOMIC DNA]</scope>
    <source>
        <strain evidence="3 4">KOR34</strain>
    </source>
</reference>
<keyword evidence="1" id="KW-0812">Transmembrane</keyword>
<dbReference type="Gene3D" id="3.30.700.10">
    <property type="entry name" value="Glycoprotein, Type 4 Pilin"/>
    <property type="match status" value="1"/>
</dbReference>
<evidence type="ECO:0000256" key="1">
    <source>
        <dbReference type="SAM" id="Phobius"/>
    </source>
</evidence>
<protein>
    <submittedName>
        <fullName evidence="3">Type II secretion system protein G</fullName>
    </submittedName>
</protein>
<dbReference type="RefSeq" id="WP_197531628.1">
    <property type="nucleotide sequence ID" value="NZ_SIHJ01000003.1"/>
</dbReference>
<comment type="caution">
    <text evidence="3">The sequence shown here is derived from an EMBL/GenBank/DDBJ whole genome shotgun (WGS) entry which is preliminary data.</text>
</comment>
<dbReference type="Proteomes" id="UP000316714">
    <property type="component" value="Unassembled WGS sequence"/>
</dbReference>
<dbReference type="Pfam" id="PF07596">
    <property type="entry name" value="SBP_bac_10"/>
    <property type="match status" value="1"/>
</dbReference>
<dbReference type="InterPro" id="IPR045584">
    <property type="entry name" value="Pilin-like"/>
</dbReference>
<gene>
    <name evidence="3" type="primary">xcpT_20</name>
    <name evidence="3" type="ORF">KOR34_41750</name>
</gene>
<feature type="transmembrane region" description="Helical" evidence="1">
    <location>
        <begin position="30"/>
        <end position="51"/>
    </location>
</feature>
<dbReference type="NCBIfam" id="TIGR04294">
    <property type="entry name" value="pre_pil_HX9DG"/>
    <property type="match status" value="1"/>
</dbReference>
<dbReference type="InterPro" id="IPR027558">
    <property type="entry name" value="Pre_pil_HX9DG_C"/>
</dbReference>
<evidence type="ECO:0000313" key="4">
    <source>
        <dbReference type="Proteomes" id="UP000316714"/>
    </source>
</evidence>
<dbReference type="Pfam" id="PF07963">
    <property type="entry name" value="N_methyl"/>
    <property type="match status" value="1"/>
</dbReference>
<keyword evidence="4" id="KW-1185">Reference proteome</keyword>
<dbReference type="AlphaFoldDB" id="A0A5C5V3T2"/>
<feature type="domain" description="DUF1559" evidence="2">
    <location>
        <begin position="52"/>
        <end position="353"/>
    </location>
</feature>
<proteinExistence type="predicted"/>
<name>A0A5C5V3T2_9BACT</name>
<dbReference type="PANTHER" id="PTHR30093">
    <property type="entry name" value="GENERAL SECRETION PATHWAY PROTEIN G"/>
    <property type="match status" value="1"/>
</dbReference>
<dbReference type="NCBIfam" id="TIGR02532">
    <property type="entry name" value="IV_pilin_GFxxxE"/>
    <property type="match status" value="1"/>
</dbReference>
<evidence type="ECO:0000313" key="3">
    <source>
        <dbReference type="EMBL" id="TWT32412.1"/>
    </source>
</evidence>
<dbReference type="EMBL" id="SIHJ01000003">
    <property type="protein sequence ID" value="TWT32412.1"/>
    <property type="molecule type" value="Genomic_DNA"/>
</dbReference>
<keyword evidence="1" id="KW-1133">Transmembrane helix</keyword>
<evidence type="ECO:0000259" key="2">
    <source>
        <dbReference type="Pfam" id="PF07596"/>
    </source>
</evidence>
<dbReference type="InterPro" id="IPR011453">
    <property type="entry name" value="DUF1559"/>
</dbReference>
<sequence length="371" mass="39646" precursor="true">MRRQSNAPTPVRHARTCAQPGRNLHNGFTLVELLVVIAIIGVLIALLLPAVQSAREAARRTACAANLKQVTLALLNAHDVEGAFPKGAYTASPADLAAAGNSNLYTPEDGLGWASKILPQLEEQAAHDQLVNNGIPDLDGNPWQPFFFVKALLAGVQQPIRGGDAIVPVFLCPSVDLPERKPEGSYFGSGSSALTTAGLGTSHYKGSRGFCDRGMFLRTEEALSSGGCTADYNGDGVPESIEKTPFRRVKIANVLDGTSKTIAIGEAAYFPDRKSFPIWLGTDIEDGAVLFKTLEAINCNAGGVRSFPMTDSDRARLPGGSATDDCAFSWHQGGAFFGFVDGSVHFLTEDTDLRIFWLLGDRMDGEVFSDL</sequence>
<dbReference type="InterPro" id="IPR012902">
    <property type="entry name" value="N_methyl_site"/>
</dbReference>
<dbReference type="SUPFAM" id="SSF54523">
    <property type="entry name" value="Pili subunits"/>
    <property type="match status" value="1"/>
</dbReference>
<keyword evidence="1" id="KW-0472">Membrane</keyword>
<accession>A0A5C5V3T2</accession>
<dbReference type="PANTHER" id="PTHR30093:SF2">
    <property type="entry name" value="TYPE II SECRETION SYSTEM PROTEIN H"/>
    <property type="match status" value="1"/>
</dbReference>